<reference evidence="2" key="1">
    <citation type="submission" date="2020-10" db="EMBL/GenBank/DDBJ databases">
        <title>Ca. Dormibacterota MAGs.</title>
        <authorList>
            <person name="Montgomery K."/>
        </authorList>
    </citation>
    <scope>NUCLEOTIDE SEQUENCE [LARGE SCALE GENOMIC DNA]</scope>
    <source>
        <strain evidence="2">SC8812_S17_10</strain>
    </source>
</reference>
<feature type="transmembrane region" description="Helical" evidence="1">
    <location>
        <begin position="277"/>
        <end position="298"/>
    </location>
</feature>
<evidence type="ECO:0000256" key="1">
    <source>
        <dbReference type="SAM" id="Phobius"/>
    </source>
</evidence>
<evidence type="ECO:0000313" key="2">
    <source>
        <dbReference type="EMBL" id="MBJ7601510.1"/>
    </source>
</evidence>
<keyword evidence="1" id="KW-0812">Transmembrane</keyword>
<feature type="transmembrane region" description="Helical" evidence="1">
    <location>
        <begin position="67"/>
        <end position="88"/>
    </location>
</feature>
<feature type="transmembrane region" description="Helical" evidence="1">
    <location>
        <begin position="204"/>
        <end position="233"/>
    </location>
</feature>
<proteinExistence type="predicted"/>
<name>A0A934KAY8_9BACT</name>
<feature type="transmembrane region" description="Helical" evidence="1">
    <location>
        <begin position="31"/>
        <end position="55"/>
    </location>
</feature>
<dbReference type="Proteomes" id="UP000612893">
    <property type="component" value="Unassembled WGS sequence"/>
</dbReference>
<dbReference type="Pfam" id="PF11667">
    <property type="entry name" value="DUF3267"/>
    <property type="match status" value="1"/>
</dbReference>
<accession>A0A934KAY8</accession>
<dbReference type="RefSeq" id="WP_338205764.1">
    <property type="nucleotide sequence ID" value="NZ_JAEKNR010000249.1"/>
</dbReference>
<organism evidence="2 3">
    <name type="scientific">Candidatus Nephthysia bennettiae</name>
    <dbReference type="NCBI Taxonomy" id="3127016"/>
    <lineage>
        <taxon>Bacteria</taxon>
        <taxon>Bacillati</taxon>
        <taxon>Candidatus Dormiibacterota</taxon>
        <taxon>Candidatus Dormibacteria</taxon>
        <taxon>Candidatus Dormibacterales</taxon>
        <taxon>Candidatus Dormibacteraceae</taxon>
        <taxon>Candidatus Nephthysia</taxon>
    </lineage>
</organism>
<dbReference type="InterPro" id="IPR021683">
    <property type="entry name" value="DUF3267"/>
</dbReference>
<keyword evidence="1" id="KW-1133">Transmembrane helix</keyword>
<sequence>MAHGQVDKVQASTASIEEPAYVFELAGSIGIVWMILGTCLVLASAAGVAAVYHCLGRRAELQLVPMLIAIVAVLPIHELVHAGAVLAVGGRPRFGAGFKSGMPVLWVTYPGQRVSRDAALAIALAPLMLIDVVGVALICWQPSWTWAAVAIVVNTSGAIGDLWFTGLLARFPRWALVEDRETGFAVWAPSAESRKELVRRAPRLRVAVPGALGAWHAITFVLFLLLAFGLTILQSAVGDHMSLAAHGARQDWTFGFGWLTLAEVHIHGAGYDGGLRVLPTLLVAAVLSAPLALLWTALRSRRRERTGPGAQATV</sequence>
<keyword evidence="3" id="KW-1185">Reference proteome</keyword>
<keyword evidence="1" id="KW-0472">Membrane</keyword>
<evidence type="ECO:0000313" key="3">
    <source>
        <dbReference type="Proteomes" id="UP000612893"/>
    </source>
</evidence>
<dbReference type="AlphaFoldDB" id="A0A934KAY8"/>
<feature type="transmembrane region" description="Helical" evidence="1">
    <location>
        <begin position="118"/>
        <end position="138"/>
    </location>
</feature>
<gene>
    <name evidence="2" type="ORF">JF922_25970</name>
</gene>
<feature type="transmembrane region" description="Helical" evidence="1">
    <location>
        <begin position="144"/>
        <end position="164"/>
    </location>
</feature>
<dbReference type="EMBL" id="JAEKNR010000249">
    <property type="protein sequence ID" value="MBJ7601510.1"/>
    <property type="molecule type" value="Genomic_DNA"/>
</dbReference>
<protein>
    <submittedName>
        <fullName evidence="2">DUF3267 domain-containing protein</fullName>
    </submittedName>
</protein>
<comment type="caution">
    <text evidence="2">The sequence shown here is derived from an EMBL/GenBank/DDBJ whole genome shotgun (WGS) entry which is preliminary data.</text>
</comment>